<feature type="compositionally biased region" description="Polar residues" evidence="1">
    <location>
        <begin position="271"/>
        <end position="282"/>
    </location>
</feature>
<gene>
    <name evidence="2" type="ORF">MNEG_11878</name>
</gene>
<organism evidence="2 3">
    <name type="scientific">Monoraphidium neglectum</name>
    <dbReference type="NCBI Taxonomy" id="145388"/>
    <lineage>
        <taxon>Eukaryota</taxon>
        <taxon>Viridiplantae</taxon>
        <taxon>Chlorophyta</taxon>
        <taxon>core chlorophytes</taxon>
        <taxon>Chlorophyceae</taxon>
        <taxon>CS clade</taxon>
        <taxon>Sphaeropleales</taxon>
        <taxon>Selenastraceae</taxon>
        <taxon>Monoraphidium</taxon>
    </lineage>
</organism>
<dbReference type="AlphaFoldDB" id="A0A0D2MMV9"/>
<reference evidence="2 3" key="1">
    <citation type="journal article" date="2013" name="BMC Genomics">
        <title>Reconstruction of the lipid metabolism for the microalga Monoraphidium neglectum from its genome sequence reveals characteristics suitable for biofuel production.</title>
        <authorList>
            <person name="Bogen C."/>
            <person name="Al-Dilaimi A."/>
            <person name="Albersmeier A."/>
            <person name="Wichmann J."/>
            <person name="Grundmann M."/>
            <person name="Rupp O."/>
            <person name="Lauersen K.J."/>
            <person name="Blifernez-Klassen O."/>
            <person name="Kalinowski J."/>
            <person name="Goesmann A."/>
            <person name="Mussgnug J.H."/>
            <person name="Kruse O."/>
        </authorList>
    </citation>
    <scope>NUCLEOTIDE SEQUENCE [LARGE SCALE GENOMIC DNA]</scope>
    <source>
        <strain evidence="2 3">SAG 48.87</strain>
    </source>
</reference>
<dbReference type="OrthoDB" id="10596845at2759"/>
<proteinExistence type="predicted"/>
<dbReference type="KEGG" id="mng:MNEG_11878"/>
<protein>
    <submittedName>
        <fullName evidence="2">Uncharacterized protein</fullName>
    </submittedName>
</protein>
<sequence>MASPPLNDAAGCTPQQLARQLEELKREAEAMQPLLDELYPELFPPRFVSEELAAAGGVAAGMYAAYKLLRIMPLGEVVFSHLRTGMLAATTLYIGWRLTTGCASRLIGAIVGHRRKRRAVLRRWQGLAERIERLQQLTEAWRAEGAQPGTPGRSEGRRAAGLPHAGPTGGAGAAEGTAAAPLEGAEGSAAEGLGGFAESTLDSAGSSLDAGDLTPFAGQQLPSVQQQQQQQEQQQQQQLQQQQQEHQQQQQPPQQQQQRPSWGSGMAGWSQLYSRPQAQPQQPVGAERVPGWPGGSPVMLPKPWDNGADTDEEWEQPQFARPGGS</sequence>
<dbReference type="GeneID" id="25729184"/>
<dbReference type="EMBL" id="KK103168">
    <property type="protein sequence ID" value="KIY96085.1"/>
    <property type="molecule type" value="Genomic_DNA"/>
</dbReference>
<feature type="compositionally biased region" description="Low complexity" evidence="1">
    <location>
        <begin position="219"/>
        <end position="258"/>
    </location>
</feature>
<name>A0A0D2MMV9_9CHLO</name>
<evidence type="ECO:0000313" key="3">
    <source>
        <dbReference type="Proteomes" id="UP000054498"/>
    </source>
</evidence>
<dbReference type="RefSeq" id="XP_013895105.1">
    <property type="nucleotide sequence ID" value="XM_014039651.1"/>
</dbReference>
<feature type="region of interest" description="Disordered" evidence="1">
    <location>
        <begin position="195"/>
        <end position="325"/>
    </location>
</feature>
<evidence type="ECO:0000256" key="1">
    <source>
        <dbReference type="SAM" id="MobiDB-lite"/>
    </source>
</evidence>
<dbReference type="Proteomes" id="UP000054498">
    <property type="component" value="Unassembled WGS sequence"/>
</dbReference>
<accession>A0A0D2MMV9</accession>
<feature type="region of interest" description="Disordered" evidence="1">
    <location>
        <begin position="142"/>
        <end position="176"/>
    </location>
</feature>
<evidence type="ECO:0000313" key="2">
    <source>
        <dbReference type="EMBL" id="KIY96085.1"/>
    </source>
</evidence>
<keyword evidence="3" id="KW-1185">Reference proteome</keyword>